<keyword evidence="2" id="KW-1185">Reference proteome</keyword>
<sequence length="350" mass="41432">MMFRRSLIAEIGYFDSVRYGADTEYLHRIQKKHDLVSIDEPLLYYLYREGSLTKTEATGTIEGCTGKQNRWQYRKYWHEWQDSTSSLYLSFPQLTRSFPVGHPTQEVPAERFTVSMASFPQRQESLKRAIASIYPWIDNINLCLNEYTKIPDFLNDPKITIYLPPEDLGDRGKFYWVEKTEGYHFFCDDDIEYSRRYFEYLANAIEKYDRQAIVGLHGSHLVSPNESYYSKQGRQKYTFRQYRDADLNVDFLGTGVMAYHGEYINIPFHIFEENNMTDVFLGLYAKESKIPLICCANSTNLATDIDRKLEAEGSIFFDSRHNKPTKFNKREVVDRILQQRWWHDRLIMNN</sequence>
<name>A0ABT7BU38_9CYAN</name>
<evidence type="ECO:0000313" key="2">
    <source>
        <dbReference type="Proteomes" id="UP001232992"/>
    </source>
</evidence>
<dbReference type="Proteomes" id="UP001232992">
    <property type="component" value="Unassembled WGS sequence"/>
</dbReference>
<dbReference type="InterPro" id="IPR029044">
    <property type="entry name" value="Nucleotide-diphossugar_trans"/>
</dbReference>
<gene>
    <name evidence="1" type="ORF">PMH09_05760</name>
</gene>
<reference evidence="1 2" key="1">
    <citation type="submission" date="2023-01" db="EMBL/GenBank/DDBJ databases">
        <title>Novel diversity within Roseofilum (Cyanobacteria; Desertifilaceae) from marine benthic mats with descriptions of four novel species.</title>
        <authorList>
            <person name="Wang Y."/>
            <person name="Berthold D.E."/>
            <person name="Hu J."/>
            <person name="Lefler F.W."/>
            <person name="Laughinghouse H.D. IV."/>
        </authorList>
    </citation>
    <scope>NUCLEOTIDE SEQUENCE [LARGE SCALE GENOMIC DNA]</scope>
    <source>
        <strain evidence="1 2">BLCC-M143</strain>
    </source>
</reference>
<organism evidence="1 2">
    <name type="scientific">Roseofilum casamattae BLCC-M143</name>
    <dbReference type="NCBI Taxonomy" id="3022442"/>
    <lineage>
        <taxon>Bacteria</taxon>
        <taxon>Bacillati</taxon>
        <taxon>Cyanobacteriota</taxon>
        <taxon>Cyanophyceae</taxon>
        <taxon>Desertifilales</taxon>
        <taxon>Desertifilaceae</taxon>
        <taxon>Roseofilum</taxon>
        <taxon>Roseofilum casamattae</taxon>
    </lineage>
</organism>
<evidence type="ECO:0008006" key="3">
    <source>
        <dbReference type="Google" id="ProtNLM"/>
    </source>
</evidence>
<accession>A0ABT7BU38</accession>
<evidence type="ECO:0000313" key="1">
    <source>
        <dbReference type="EMBL" id="MDJ1182696.1"/>
    </source>
</evidence>
<comment type="caution">
    <text evidence="1">The sequence shown here is derived from an EMBL/GenBank/DDBJ whole genome shotgun (WGS) entry which is preliminary data.</text>
</comment>
<protein>
    <recommendedName>
        <fullName evidence="3">Glycosyltransferase</fullName>
    </recommendedName>
</protein>
<proteinExistence type="predicted"/>
<dbReference type="SUPFAM" id="SSF53448">
    <property type="entry name" value="Nucleotide-diphospho-sugar transferases"/>
    <property type="match status" value="2"/>
</dbReference>
<dbReference type="EMBL" id="JAQOSQ010000003">
    <property type="protein sequence ID" value="MDJ1182696.1"/>
    <property type="molecule type" value="Genomic_DNA"/>
</dbReference>
<dbReference type="RefSeq" id="WP_283757347.1">
    <property type="nucleotide sequence ID" value="NZ_JAQOSQ010000003.1"/>
</dbReference>